<sequence>MASGIKDALERGRVYAFYCLLSCTSLPAFGAHVVTISTPVRLGDWLAERLALQQERGRDIYVTGIQWQSARERTLQQGARQTLLDQIDYLSGPHVPPQANRDGLAALVASRRATGRVVLKRADPRWLQANPSDDPILNAGDAVAIPERPSSVTVIRSDGSLCAVPHVVQAEALYYIRACDPDAAPDWVWVVQPDGVVQKAAVALWNRAPQDPPAPGAWIWAPGRSSGWPESLSIRLATFFATQGPSGLDDAGHYVEADVAPQQPGPAQAVPQLAQFHARDLPVTASDWGTAGLLQTPTARMNEAGEASISVSSTSPYTRFNVMLQPLDWLEFGFRYTDISSQRYGSVALSGTQSYKDKSIDFKVRLLKETATTPALAFGMRDVGGTGLFSGEYFVASKRTGDFDWSLGVGWGYLGARGNVPNPLSVFSDRFRNRPAADVNVSNAGTFSRSYFRGPMSLFGGVQYQTPWDRLILKLEYDGNNYQNEPFHQRFPTRTSFNFGAVYRVNSNIDVTAALERGNRAMFGVTLHGNLSNIGTPKVSDPLPVPLAMPSAAVPTASSAATSTASFAVPPVAPLANADAWSGTARELEQQTGFSVQSVYRDGAQLIVVFDQVDAFYLEDKIDRIAAVLNRNAPPEVQIFRIALRSRGLPVTGYAVVRDTWVTNHTRALPPIDRQQAVYTSPPANAPDGDSRRADVYEGSPQRFYVSVGPAYQQTLGGPNGFVLYQISANAYAEARLRRDTWLAGDFNLGIVDNYDKFTYTAPSNLPRVRTYLREYLTTSRFTMPLLQLTHVGAIGRDQYYSVYGGYLESMFAGVGAEWLYRPWGSSLALGVDVNRVRQRDFRQDFSLRDYSVTTGNVTLYWDTGWNGVRVDLSVGQYLAKDRGATLDISRVFRNGVTIGAYATKTNVSSKQFGEGSFDKGIYVTIPFDALFTRTTGGVAAIRWSPLTRDGGAKLARQFTLYDITDKSNPRNLWFAPPSAAQTGPE</sequence>
<dbReference type="GeneID" id="27801411"/>
<evidence type="ECO:0000259" key="2">
    <source>
        <dbReference type="Pfam" id="PF06251"/>
    </source>
</evidence>
<dbReference type="AlphaFoldDB" id="A0A6J5KEQ8"/>
<dbReference type="InterPro" id="IPR010344">
    <property type="entry name" value="YbjH"/>
</dbReference>
<accession>A0A6J5KEQ8</accession>
<proteinExistence type="predicted"/>
<evidence type="ECO:0000256" key="1">
    <source>
        <dbReference type="SAM" id="MobiDB-lite"/>
    </source>
</evidence>
<protein>
    <recommendedName>
        <fullName evidence="2">Capsule biosynthesis GfcC-like C-terminal domain-containing protein</fullName>
    </recommendedName>
</protein>
<reference evidence="3 4" key="1">
    <citation type="submission" date="2020-04" db="EMBL/GenBank/DDBJ databases">
        <authorList>
            <person name="De Canck E."/>
        </authorList>
    </citation>
    <scope>NUCLEOTIDE SEQUENCE [LARGE SCALE GENOMIC DNA]</scope>
    <source>
        <strain evidence="3 4">LMG 9964</strain>
    </source>
</reference>
<dbReference type="InterPro" id="IPR010425">
    <property type="entry name" value="Caps_synth_GfcC-like_C"/>
</dbReference>
<dbReference type="Pfam" id="PF06082">
    <property type="entry name" value="YjbH"/>
    <property type="match status" value="1"/>
</dbReference>
<dbReference type="Pfam" id="PF06251">
    <property type="entry name" value="Caps_syn_GfcC_C"/>
    <property type="match status" value="1"/>
</dbReference>
<dbReference type="Gene3D" id="3.10.560.10">
    <property type="entry name" value="Outer membrane lipoprotein wza domain like"/>
    <property type="match status" value="1"/>
</dbReference>
<name>A0A6J5KEQ8_9BURK</name>
<dbReference type="RefSeq" id="WP_015004315.1">
    <property type="nucleotide sequence ID" value="NZ_CADILN010000018.1"/>
</dbReference>
<organism evidence="3 4">
    <name type="scientific">Paraburkholderia phenoliruptrix</name>
    <dbReference type="NCBI Taxonomy" id="252970"/>
    <lineage>
        <taxon>Bacteria</taxon>
        <taxon>Pseudomonadati</taxon>
        <taxon>Pseudomonadota</taxon>
        <taxon>Betaproteobacteria</taxon>
        <taxon>Burkholderiales</taxon>
        <taxon>Burkholderiaceae</taxon>
        <taxon>Paraburkholderia</taxon>
    </lineage>
</organism>
<dbReference type="EMBL" id="CADILN010000018">
    <property type="protein sequence ID" value="CAB4052753.1"/>
    <property type="molecule type" value="Genomic_DNA"/>
</dbReference>
<evidence type="ECO:0000313" key="4">
    <source>
        <dbReference type="Proteomes" id="UP000494102"/>
    </source>
</evidence>
<feature type="region of interest" description="Disordered" evidence="1">
    <location>
        <begin position="672"/>
        <end position="693"/>
    </location>
</feature>
<evidence type="ECO:0000313" key="3">
    <source>
        <dbReference type="EMBL" id="CAB4052753.1"/>
    </source>
</evidence>
<gene>
    <name evidence="3" type="ORF">LMG9964_06443</name>
</gene>
<dbReference type="Proteomes" id="UP000494102">
    <property type="component" value="Unassembled WGS sequence"/>
</dbReference>
<feature type="domain" description="Capsule biosynthesis GfcC-like C-terminal" evidence="2">
    <location>
        <begin position="185"/>
        <end position="232"/>
    </location>
</feature>